<evidence type="ECO:0000256" key="5">
    <source>
        <dbReference type="ARBA" id="ARBA00022839"/>
    </source>
</evidence>
<keyword evidence="4" id="KW-0378">Hydrolase</keyword>
<dbReference type="GO" id="GO:0046872">
    <property type="term" value="F:metal ion binding"/>
    <property type="evidence" value="ECO:0007669"/>
    <property type="project" value="UniProtKB-KW"/>
</dbReference>
<evidence type="ECO:0000256" key="3">
    <source>
        <dbReference type="ARBA" id="ARBA00022723"/>
    </source>
</evidence>
<dbReference type="SUPFAM" id="SSF53098">
    <property type="entry name" value="Ribonuclease H-like"/>
    <property type="match status" value="1"/>
</dbReference>
<evidence type="ECO:0000313" key="9">
    <source>
        <dbReference type="EMBL" id="KAJ4969212.1"/>
    </source>
</evidence>
<evidence type="ECO:0000313" key="10">
    <source>
        <dbReference type="Proteomes" id="UP001141806"/>
    </source>
</evidence>
<dbReference type="GO" id="GO:0003676">
    <property type="term" value="F:nucleic acid binding"/>
    <property type="evidence" value="ECO:0007669"/>
    <property type="project" value="InterPro"/>
</dbReference>
<reference evidence="9" key="1">
    <citation type="journal article" date="2023" name="Plant J.">
        <title>The genome of the king protea, Protea cynaroides.</title>
        <authorList>
            <person name="Chang J."/>
            <person name="Duong T.A."/>
            <person name="Schoeman C."/>
            <person name="Ma X."/>
            <person name="Roodt D."/>
            <person name="Barker N."/>
            <person name="Li Z."/>
            <person name="Van de Peer Y."/>
            <person name="Mizrachi E."/>
        </authorList>
    </citation>
    <scope>NUCLEOTIDE SEQUENCE</scope>
    <source>
        <tissue evidence="9">Young leaves</tissue>
    </source>
</reference>
<organism evidence="9 10">
    <name type="scientific">Protea cynaroides</name>
    <dbReference type="NCBI Taxonomy" id="273540"/>
    <lineage>
        <taxon>Eukaryota</taxon>
        <taxon>Viridiplantae</taxon>
        <taxon>Streptophyta</taxon>
        <taxon>Embryophyta</taxon>
        <taxon>Tracheophyta</taxon>
        <taxon>Spermatophyta</taxon>
        <taxon>Magnoliopsida</taxon>
        <taxon>Proteales</taxon>
        <taxon>Proteaceae</taxon>
        <taxon>Protea</taxon>
    </lineage>
</organism>
<dbReference type="FunFam" id="3.30.420.10:FF:000081">
    <property type="entry name" value="Exonuclease DPD1 chloroplastic/mitochondrial"/>
    <property type="match status" value="1"/>
</dbReference>
<dbReference type="InterPro" id="IPR036397">
    <property type="entry name" value="RNaseH_sf"/>
</dbReference>
<dbReference type="AlphaFoldDB" id="A0A9Q0KEW7"/>
<evidence type="ECO:0000256" key="1">
    <source>
        <dbReference type="ARBA" id="ARBA00001946"/>
    </source>
</evidence>
<protein>
    <recommendedName>
        <fullName evidence="8">Exonuclease domain-containing protein</fullName>
    </recommendedName>
</protein>
<keyword evidence="3" id="KW-0479">Metal-binding</keyword>
<dbReference type="Gene3D" id="3.30.420.10">
    <property type="entry name" value="Ribonuclease H-like superfamily/Ribonuclease H"/>
    <property type="match status" value="1"/>
</dbReference>
<dbReference type="Proteomes" id="UP001141806">
    <property type="component" value="Unassembled WGS sequence"/>
</dbReference>
<name>A0A9Q0KEW7_9MAGN</name>
<gene>
    <name evidence="9" type="ORF">NE237_015913</name>
</gene>
<evidence type="ECO:0000256" key="4">
    <source>
        <dbReference type="ARBA" id="ARBA00022801"/>
    </source>
</evidence>
<dbReference type="Pfam" id="PF00929">
    <property type="entry name" value="RNase_T"/>
    <property type="match status" value="1"/>
</dbReference>
<dbReference type="OrthoDB" id="10250935at2759"/>
<comment type="similarity">
    <text evidence="7">Belongs to the exonuclease superfamily. TREX family.</text>
</comment>
<evidence type="ECO:0000259" key="8">
    <source>
        <dbReference type="SMART" id="SM00479"/>
    </source>
</evidence>
<dbReference type="InterPro" id="IPR013520">
    <property type="entry name" value="Ribonucl_H"/>
</dbReference>
<keyword evidence="5" id="KW-0269">Exonuclease</keyword>
<dbReference type="GO" id="GO:0006308">
    <property type="term" value="P:DNA catabolic process"/>
    <property type="evidence" value="ECO:0007669"/>
    <property type="project" value="TreeGrafter"/>
</dbReference>
<dbReference type="InterPro" id="IPR040393">
    <property type="entry name" value="TREX1/2"/>
</dbReference>
<comment type="cofactor">
    <cofactor evidence="1">
        <name>Mg(2+)</name>
        <dbReference type="ChEBI" id="CHEBI:18420"/>
    </cofactor>
</comment>
<sequence length="334" mass="38109">MQNSSLLRGNLFLRSATWASIWSENFHTLRSNHGRSCSFKLLGSNSHGPSGEGLGRGKWKRSITTKVEENKDTQSSKFGNLRHELLDGTVSTSTKLHIKEPQLLKFERTQYSDIQQTNVDIKEMEQLLTIFVFDIETTGFSRQTERIIEFALQDLLGGENSTFQTLVNPERYVLNSHVHGITTKMVNRPDVPRMEDLIPILKDYVRSRQKPGGVVLWVAHNARVFDVPFLINEFSRCSYEIPSDWLFLDTLPLARLLMKSNGSKLSSTSQQALREYYELPLVGSAHRAMSDVKILSQILQKLTFDLKLPVSELLERSFKTSDLTQTKKKKKTSS</sequence>
<feature type="domain" description="Exonuclease" evidence="8">
    <location>
        <begin position="129"/>
        <end position="308"/>
    </location>
</feature>
<evidence type="ECO:0000256" key="7">
    <source>
        <dbReference type="ARBA" id="ARBA00025769"/>
    </source>
</evidence>
<dbReference type="PANTHER" id="PTHR13058">
    <property type="entry name" value="THREE PRIME REPAIR EXONUCLEASE 1, 2"/>
    <property type="match status" value="1"/>
</dbReference>
<dbReference type="SMART" id="SM00479">
    <property type="entry name" value="EXOIII"/>
    <property type="match status" value="1"/>
</dbReference>
<dbReference type="PANTHER" id="PTHR13058:SF19">
    <property type="entry name" value="LD40940P"/>
    <property type="match status" value="1"/>
</dbReference>
<accession>A0A9Q0KEW7</accession>
<comment type="caution">
    <text evidence="9">The sequence shown here is derived from an EMBL/GenBank/DDBJ whole genome shotgun (WGS) entry which is preliminary data.</text>
</comment>
<keyword evidence="10" id="KW-1185">Reference proteome</keyword>
<evidence type="ECO:0000256" key="6">
    <source>
        <dbReference type="ARBA" id="ARBA00022842"/>
    </source>
</evidence>
<keyword evidence="2" id="KW-0540">Nuclease</keyword>
<keyword evidence="6" id="KW-0460">Magnesium</keyword>
<evidence type="ECO:0000256" key="2">
    <source>
        <dbReference type="ARBA" id="ARBA00022722"/>
    </source>
</evidence>
<proteinExistence type="inferred from homology"/>
<dbReference type="CDD" id="cd06127">
    <property type="entry name" value="DEDDh"/>
    <property type="match status" value="1"/>
</dbReference>
<dbReference type="InterPro" id="IPR012337">
    <property type="entry name" value="RNaseH-like_sf"/>
</dbReference>
<dbReference type="GO" id="GO:0005737">
    <property type="term" value="C:cytoplasm"/>
    <property type="evidence" value="ECO:0007669"/>
    <property type="project" value="TreeGrafter"/>
</dbReference>
<dbReference type="EMBL" id="JAMYWD010000006">
    <property type="protein sequence ID" value="KAJ4969212.1"/>
    <property type="molecule type" value="Genomic_DNA"/>
</dbReference>
<dbReference type="GO" id="GO:0008296">
    <property type="term" value="F:3'-5'-DNA exonuclease activity"/>
    <property type="evidence" value="ECO:0007669"/>
    <property type="project" value="TreeGrafter"/>
</dbReference>